<dbReference type="PANTHER" id="PTHR14969:SF58">
    <property type="entry name" value="UNDECAPRENYL-DIPHOSPHATASE BCRC"/>
    <property type="match status" value="1"/>
</dbReference>
<proteinExistence type="predicted"/>
<dbReference type="RefSeq" id="WP_377717046.1">
    <property type="nucleotide sequence ID" value="NZ_JBHSAM010000006.1"/>
</dbReference>
<reference evidence="4" key="1">
    <citation type="journal article" date="2019" name="Int. J. Syst. Evol. Microbiol.">
        <title>The Global Catalogue of Microorganisms (GCM) 10K type strain sequencing project: providing services to taxonomists for standard genome sequencing and annotation.</title>
        <authorList>
            <consortium name="The Broad Institute Genomics Platform"/>
            <consortium name="The Broad Institute Genome Sequencing Center for Infectious Disease"/>
            <person name="Wu L."/>
            <person name="Ma J."/>
        </authorList>
    </citation>
    <scope>NUCLEOTIDE SEQUENCE [LARGE SCALE GENOMIC DNA]</scope>
    <source>
        <strain evidence="4">IBRC-M 10987</strain>
    </source>
</reference>
<evidence type="ECO:0000313" key="4">
    <source>
        <dbReference type="Proteomes" id="UP001595715"/>
    </source>
</evidence>
<dbReference type="SMART" id="SM00014">
    <property type="entry name" value="acidPPc"/>
    <property type="match status" value="1"/>
</dbReference>
<evidence type="ECO:0000259" key="2">
    <source>
        <dbReference type="SMART" id="SM00014"/>
    </source>
</evidence>
<feature type="transmembrane region" description="Helical" evidence="1">
    <location>
        <begin position="20"/>
        <end position="44"/>
    </location>
</feature>
<sequence>MDWDYRLFKWINDGANNESVIGKVLVHAADLGDYFFFFSLVLMFAVHRKMAFYGVIGVGVTVLCSRGIAHFYYRDRPFVAHDVNLLLPHIESNSFPSDHAAAAFAIAMMFCLFSRKIGLPYLGFAAIVSFSRIWTGKHYPTDVLAGLSLGIGLSVALYFLLNKYAVYGSAVDLLRRFKKRG</sequence>
<protein>
    <submittedName>
        <fullName evidence="3">Phosphatase PAP2 family protein</fullName>
    </submittedName>
</protein>
<organism evidence="3 4">
    <name type="scientific">Paenibacillus xanthanilyticus</name>
    <dbReference type="NCBI Taxonomy" id="1783531"/>
    <lineage>
        <taxon>Bacteria</taxon>
        <taxon>Bacillati</taxon>
        <taxon>Bacillota</taxon>
        <taxon>Bacilli</taxon>
        <taxon>Bacillales</taxon>
        <taxon>Paenibacillaceae</taxon>
        <taxon>Paenibacillus</taxon>
    </lineage>
</organism>
<comment type="caution">
    <text evidence="3">The sequence shown here is derived from an EMBL/GenBank/DDBJ whole genome shotgun (WGS) entry which is preliminary data.</text>
</comment>
<evidence type="ECO:0000313" key="3">
    <source>
        <dbReference type="EMBL" id="MFC4098433.1"/>
    </source>
</evidence>
<keyword evidence="1" id="KW-1133">Transmembrane helix</keyword>
<dbReference type="PANTHER" id="PTHR14969">
    <property type="entry name" value="SPHINGOSINE-1-PHOSPHATE PHOSPHOHYDROLASE"/>
    <property type="match status" value="1"/>
</dbReference>
<keyword evidence="1" id="KW-0812">Transmembrane</keyword>
<dbReference type="Gene3D" id="1.20.144.10">
    <property type="entry name" value="Phosphatidic acid phosphatase type 2/haloperoxidase"/>
    <property type="match status" value="1"/>
</dbReference>
<dbReference type="InterPro" id="IPR000326">
    <property type="entry name" value="PAP2/HPO"/>
</dbReference>
<dbReference type="EMBL" id="JBHSAM010000006">
    <property type="protein sequence ID" value="MFC4098433.1"/>
    <property type="molecule type" value="Genomic_DNA"/>
</dbReference>
<dbReference type="SUPFAM" id="SSF48317">
    <property type="entry name" value="Acid phosphatase/Vanadium-dependent haloperoxidase"/>
    <property type="match status" value="1"/>
</dbReference>
<dbReference type="InterPro" id="IPR036938">
    <property type="entry name" value="PAP2/HPO_sf"/>
</dbReference>
<keyword evidence="1" id="KW-0472">Membrane</keyword>
<evidence type="ECO:0000256" key="1">
    <source>
        <dbReference type="SAM" id="Phobius"/>
    </source>
</evidence>
<dbReference type="Pfam" id="PF01569">
    <property type="entry name" value="PAP2"/>
    <property type="match status" value="1"/>
</dbReference>
<gene>
    <name evidence="3" type="ORF">ACFOZ8_02050</name>
</gene>
<feature type="transmembrane region" description="Helical" evidence="1">
    <location>
        <begin position="51"/>
        <end position="73"/>
    </location>
</feature>
<keyword evidence="4" id="KW-1185">Reference proteome</keyword>
<accession>A0ABV8JWQ1</accession>
<feature type="transmembrane region" description="Helical" evidence="1">
    <location>
        <begin position="119"/>
        <end position="137"/>
    </location>
</feature>
<name>A0ABV8JWQ1_9BACL</name>
<dbReference type="Proteomes" id="UP001595715">
    <property type="component" value="Unassembled WGS sequence"/>
</dbReference>
<feature type="domain" description="Phosphatidic acid phosphatase type 2/haloperoxidase" evidence="2">
    <location>
        <begin position="47"/>
        <end position="158"/>
    </location>
</feature>
<feature type="transmembrane region" description="Helical" evidence="1">
    <location>
        <begin position="143"/>
        <end position="161"/>
    </location>
</feature>